<comment type="caution">
    <text evidence="2">The sequence shown here is derived from an EMBL/GenBank/DDBJ whole genome shotgun (WGS) entry which is preliminary data.</text>
</comment>
<dbReference type="InterPro" id="IPR001810">
    <property type="entry name" value="F-box_dom"/>
</dbReference>
<feature type="domain" description="F-box" evidence="1">
    <location>
        <begin position="1"/>
        <end position="48"/>
    </location>
</feature>
<name>A0AAV5SR44_9BILA</name>
<dbReference type="InterPro" id="IPR036047">
    <property type="entry name" value="F-box-like_dom_sf"/>
</dbReference>
<proteinExistence type="predicted"/>
<dbReference type="SUPFAM" id="SSF81383">
    <property type="entry name" value="F-box domain"/>
    <property type="match status" value="1"/>
</dbReference>
<protein>
    <recommendedName>
        <fullName evidence="1">F-box domain-containing protein</fullName>
    </recommendedName>
</protein>
<organism evidence="2 3">
    <name type="scientific">Pristionchus entomophagus</name>
    <dbReference type="NCBI Taxonomy" id="358040"/>
    <lineage>
        <taxon>Eukaryota</taxon>
        <taxon>Metazoa</taxon>
        <taxon>Ecdysozoa</taxon>
        <taxon>Nematoda</taxon>
        <taxon>Chromadorea</taxon>
        <taxon>Rhabditida</taxon>
        <taxon>Rhabditina</taxon>
        <taxon>Diplogasteromorpha</taxon>
        <taxon>Diplogasteroidea</taxon>
        <taxon>Neodiplogasteridae</taxon>
        <taxon>Pristionchus</taxon>
    </lineage>
</organism>
<reference evidence="2" key="1">
    <citation type="submission" date="2023-10" db="EMBL/GenBank/DDBJ databases">
        <title>Genome assembly of Pristionchus species.</title>
        <authorList>
            <person name="Yoshida K."/>
            <person name="Sommer R.J."/>
        </authorList>
    </citation>
    <scope>NUCLEOTIDE SEQUENCE</scope>
    <source>
        <strain evidence="2">RS0144</strain>
    </source>
</reference>
<dbReference type="EMBL" id="BTSX01000002">
    <property type="protein sequence ID" value="GMS85505.1"/>
    <property type="molecule type" value="Genomic_DNA"/>
</dbReference>
<feature type="non-terminal residue" evidence="2">
    <location>
        <position position="1"/>
    </location>
</feature>
<dbReference type="Pfam" id="PF00646">
    <property type="entry name" value="F-box"/>
    <property type="match status" value="1"/>
</dbReference>
<gene>
    <name evidence="2" type="ORF">PENTCL1PPCAC_7680</name>
</gene>
<accession>A0AAV5SR44</accession>
<keyword evidence="3" id="KW-1185">Reference proteome</keyword>
<dbReference type="PROSITE" id="PS50181">
    <property type="entry name" value="FBOX"/>
    <property type="match status" value="1"/>
</dbReference>
<dbReference type="AlphaFoldDB" id="A0AAV5SR44"/>
<evidence type="ECO:0000313" key="3">
    <source>
        <dbReference type="Proteomes" id="UP001432027"/>
    </source>
</evidence>
<feature type="non-terminal residue" evidence="2">
    <location>
        <position position="232"/>
    </location>
</feature>
<dbReference type="Proteomes" id="UP001432027">
    <property type="component" value="Unassembled WGS sequence"/>
</dbReference>
<sequence length="232" mass="27330">QKRIDELPMELLRKIVEPLGPKDRCNVRLCNRTMEEAVATSKAHFVSARIGYSLCSLQIEIWYETRRLFVNVNRDEQWRNRLFEKLSVEFLTLEDVRGLEMPVVNSFFDNCTFDSLTVHLSRNQWPCSRSHELIRKAVKNLQISCINLFIPTAEQFISISRPATFYIWEEWKPADELFLILLRRGHSFPDSVFEPQSQHSLMEAIKIVSEAMIAQRVFIIVLKKYLCQHLLK</sequence>
<evidence type="ECO:0000259" key="1">
    <source>
        <dbReference type="PROSITE" id="PS50181"/>
    </source>
</evidence>
<evidence type="ECO:0000313" key="2">
    <source>
        <dbReference type="EMBL" id="GMS85505.1"/>
    </source>
</evidence>